<dbReference type="AlphaFoldDB" id="A0AAV7RN09"/>
<dbReference type="EMBL" id="JANPWB010000009">
    <property type="protein sequence ID" value="KAJ1154199.1"/>
    <property type="molecule type" value="Genomic_DNA"/>
</dbReference>
<evidence type="ECO:0000313" key="1">
    <source>
        <dbReference type="EMBL" id="KAJ1154199.1"/>
    </source>
</evidence>
<reference evidence="1" key="1">
    <citation type="journal article" date="2022" name="bioRxiv">
        <title>Sequencing and chromosome-scale assembly of the giantPleurodeles waltlgenome.</title>
        <authorList>
            <person name="Brown T."/>
            <person name="Elewa A."/>
            <person name="Iarovenko S."/>
            <person name="Subramanian E."/>
            <person name="Araus A.J."/>
            <person name="Petzold A."/>
            <person name="Susuki M."/>
            <person name="Suzuki K.-i.T."/>
            <person name="Hayashi T."/>
            <person name="Toyoda A."/>
            <person name="Oliveira C."/>
            <person name="Osipova E."/>
            <person name="Leigh N.D."/>
            <person name="Simon A."/>
            <person name="Yun M.H."/>
        </authorList>
    </citation>
    <scope>NUCLEOTIDE SEQUENCE</scope>
    <source>
        <strain evidence="1">20211129_DDA</strain>
        <tissue evidence="1">Liver</tissue>
    </source>
</reference>
<evidence type="ECO:0000313" key="2">
    <source>
        <dbReference type="Proteomes" id="UP001066276"/>
    </source>
</evidence>
<organism evidence="1 2">
    <name type="scientific">Pleurodeles waltl</name>
    <name type="common">Iberian ribbed newt</name>
    <dbReference type="NCBI Taxonomy" id="8319"/>
    <lineage>
        <taxon>Eukaryota</taxon>
        <taxon>Metazoa</taxon>
        <taxon>Chordata</taxon>
        <taxon>Craniata</taxon>
        <taxon>Vertebrata</taxon>
        <taxon>Euteleostomi</taxon>
        <taxon>Amphibia</taxon>
        <taxon>Batrachia</taxon>
        <taxon>Caudata</taxon>
        <taxon>Salamandroidea</taxon>
        <taxon>Salamandridae</taxon>
        <taxon>Pleurodelinae</taxon>
        <taxon>Pleurodeles</taxon>
    </lineage>
</organism>
<comment type="caution">
    <text evidence="1">The sequence shown here is derived from an EMBL/GenBank/DDBJ whole genome shotgun (WGS) entry which is preliminary data.</text>
</comment>
<keyword evidence="2" id="KW-1185">Reference proteome</keyword>
<dbReference type="Proteomes" id="UP001066276">
    <property type="component" value="Chromosome 5"/>
</dbReference>
<sequence length="221" mass="24666">MDWDVRGTPGLPEHKWVARWLANLQLADTATNSPPWTLTRISHLFHTLTKSRPPAELLLNVAHRCYRRSLRVTSDTVPYAPALVLLGKQRSTCLTTTVELGPWHAVDIHTLGDLYSEGGLIQFTALSLETGLPPGQFLLYNSLLRALSRKNTVPPLALARRHSFMVWAEAEEAALRREDAMGLRRYHLSASWDEMLTQLQGEGQVVIAGDPMPTDNELAPS</sequence>
<gene>
    <name evidence="1" type="ORF">NDU88_006953</name>
</gene>
<accession>A0AAV7RN09</accession>
<protein>
    <submittedName>
        <fullName evidence="1">Uncharacterized protein</fullName>
    </submittedName>
</protein>
<name>A0AAV7RN09_PLEWA</name>
<proteinExistence type="predicted"/>